<evidence type="ECO:0000256" key="5">
    <source>
        <dbReference type="RuleBase" id="RU000383"/>
    </source>
</evidence>
<dbReference type="InterPro" id="IPR006671">
    <property type="entry name" value="Cyclin_N"/>
</dbReference>
<dbReference type="GO" id="GO:0010332">
    <property type="term" value="P:response to gamma radiation"/>
    <property type="evidence" value="ECO:0007669"/>
    <property type="project" value="UniProtKB-ARBA"/>
</dbReference>
<evidence type="ECO:0000256" key="1">
    <source>
        <dbReference type="ARBA" id="ARBA00006955"/>
    </source>
</evidence>
<dbReference type="GO" id="GO:0016538">
    <property type="term" value="F:cyclin-dependent protein serine/threonine kinase regulator activity"/>
    <property type="evidence" value="ECO:0007669"/>
    <property type="project" value="InterPro"/>
</dbReference>
<keyword evidence="3 5" id="KW-0195">Cyclin</keyword>
<evidence type="ECO:0000256" key="4">
    <source>
        <dbReference type="ARBA" id="ARBA00023306"/>
    </source>
</evidence>
<dbReference type="CDD" id="cd20567">
    <property type="entry name" value="CYCLIN_AtCycB-like_rpt1"/>
    <property type="match status" value="1"/>
</dbReference>
<evidence type="ECO:0000259" key="6">
    <source>
        <dbReference type="SMART" id="SM00385"/>
    </source>
</evidence>
<organism evidence="8 9">
    <name type="scientific">Kalanchoe fedtschenkoi</name>
    <name type="common">Lavender scallops</name>
    <name type="synonym">South American air plant</name>
    <dbReference type="NCBI Taxonomy" id="63787"/>
    <lineage>
        <taxon>Eukaryota</taxon>
        <taxon>Viridiplantae</taxon>
        <taxon>Streptophyta</taxon>
        <taxon>Embryophyta</taxon>
        <taxon>Tracheophyta</taxon>
        <taxon>Spermatophyta</taxon>
        <taxon>Magnoliopsida</taxon>
        <taxon>eudicotyledons</taxon>
        <taxon>Gunneridae</taxon>
        <taxon>Pentapetalae</taxon>
        <taxon>Saxifragales</taxon>
        <taxon>Crassulaceae</taxon>
        <taxon>Kalanchoe</taxon>
    </lineage>
</organism>
<dbReference type="FunFam" id="1.10.472.10:FF:000032">
    <property type="entry name" value="G2/mitotic-specific cyclin-1"/>
    <property type="match status" value="1"/>
</dbReference>
<feature type="domain" description="Cyclin-like" evidence="6">
    <location>
        <begin position="210"/>
        <end position="294"/>
    </location>
</feature>
<dbReference type="Gramene" id="Kaladp0395s0034.1.v1.1">
    <property type="protein sequence ID" value="Kaladp0395s0034.1.v1.1"/>
    <property type="gene ID" value="Kaladp0395s0034.v1.1"/>
</dbReference>
<protein>
    <recommendedName>
        <fullName evidence="10">B-like cyclin</fullName>
    </recommendedName>
</protein>
<evidence type="ECO:0008006" key="10">
    <source>
        <dbReference type="Google" id="ProtNLM"/>
    </source>
</evidence>
<dbReference type="PROSITE" id="PS00292">
    <property type="entry name" value="CYCLINS"/>
    <property type="match status" value="1"/>
</dbReference>
<dbReference type="EnsemblPlants" id="Kaladp0395s0034.1.v1.1">
    <property type="protein sequence ID" value="Kaladp0395s0034.1.v1.1"/>
    <property type="gene ID" value="Kaladp0395s0034.v1.1"/>
</dbReference>
<comment type="similarity">
    <text evidence="1">Belongs to the cyclin family. Cyclin AB subfamily.</text>
</comment>
<evidence type="ECO:0000313" key="8">
    <source>
        <dbReference type="EnsemblPlants" id="Kaladp0395s0034.1.v1.1"/>
    </source>
</evidence>
<feature type="domain" description="Cyclin-like" evidence="6">
    <location>
        <begin position="307"/>
        <end position="389"/>
    </location>
</feature>
<dbReference type="InterPro" id="IPR004367">
    <property type="entry name" value="Cyclin_C-dom"/>
</dbReference>
<dbReference type="InterPro" id="IPR036915">
    <property type="entry name" value="Cyclin-like_sf"/>
</dbReference>
<keyword evidence="9" id="KW-1185">Reference proteome</keyword>
<dbReference type="AlphaFoldDB" id="A0A7N0VB72"/>
<evidence type="ECO:0000259" key="7">
    <source>
        <dbReference type="SMART" id="SM01332"/>
    </source>
</evidence>
<dbReference type="PANTHER" id="PTHR10177">
    <property type="entry name" value="CYCLINS"/>
    <property type="match status" value="1"/>
</dbReference>
<dbReference type="SMART" id="SM01332">
    <property type="entry name" value="Cyclin_C"/>
    <property type="match status" value="1"/>
</dbReference>
<dbReference type="SMART" id="SM00385">
    <property type="entry name" value="CYCLIN"/>
    <property type="match status" value="2"/>
</dbReference>
<sequence length="423" mass="48278">MNSAVAENNPVFARTTGLRGRSEMEGGKKFMPAMRRQRRALGVINQNVAGTQPPNHSGRDKISDLTHRPITRKFGQQSANGQQQQQGPLVCNKSIAGVSNSVGSEPISVYIDDFEQGKTICPSDASEPMSLEKHEVDEMEEIEIEMEDADEEKLVMDIDGPDARDPLAVADYVEHLYSYYRKMENESCESPEYMAHQDDINERMRAILIDWLIEVHDKFELMSETLFLTVNLIDRFLAEQQVVRKKLQLVGLVSMLLACKYEEVAVPAVSDLIFISDKAYARQEILEMERLMLNKLQFNVSLPTPYVFMRRFLKAARSEKKLEVLSFFLMELCLVEYEMLKFPPSLLAASAIYTAQCTLYGFPQWTRTCEWHTSYSEHQLQECSKLMVTFHRKAGTGKLTAVYRKYCAPKYGEAAQFLVEGKV</sequence>
<dbReference type="Proteomes" id="UP000594263">
    <property type="component" value="Unplaced"/>
</dbReference>
<dbReference type="InterPro" id="IPR039361">
    <property type="entry name" value="Cyclin"/>
</dbReference>
<dbReference type="SUPFAM" id="SSF47954">
    <property type="entry name" value="Cyclin-like"/>
    <property type="match status" value="2"/>
</dbReference>
<accession>A0A7N0VB72</accession>
<dbReference type="CDD" id="cd20511">
    <property type="entry name" value="CYCLIN_AtCycB-like_rpt2"/>
    <property type="match status" value="1"/>
</dbReference>
<dbReference type="InterPro" id="IPR013763">
    <property type="entry name" value="Cyclin-like_dom"/>
</dbReference>
<dbReference type="Pfam" id="PF02984">
    <property type="entry name" value="Cyclin_C"/>
    <property type="match status" value="1"/>
</dbReference>
<evidence type="ECO:0000256" key="2">
    <source>
        <dbReference type="ARBA" id="ARBA00022618"/>
    </source>
</evidence>
<proteinExistence type="inferred from homology"/>
<dbReference type="GO" id="GO:0044772">
    <property type="term" value="P:mitotic cell cycle phase transition"/>
    <property type="evidence" value="ECO:0007669"/>
    <property type="project" value="InterPro"/>
</dbReference>
<dbReference type="Pfam" id="PF00134">
    <property type="entry name" value="Cyclin_N"/>
    <property type="match status" value="1"/>
</dbReference>
<dbReference type="InterPro" id="IPR048258">
    <property type="entry name" value="Cyclins_cyclin-box"/>
</dbReference>
<dbReference type="PIRSF" id="PIRSF001771">
    <property type="entry name" value="Cyclin_A_B_D_E"/>
    <property type="match status" value="1"/>
</dbReference>
<dbReference type="OMA" id="EMEDCNI"/>
<dbReference type="Gene3D" id="1.10.472.10">
    <property type="entry name" value="Cyclin-like"/>
    <property type="match status" value="2"/>
</dbReference>
<keyword evidence="2" id="KW-0132">Cell division</keyword>
<evidence type="ECO:0000256" key="3">
    <source>
        <dbReference type="ARBA" id="ARBA00023127"/>
    </source>
</evidence>
<reference evidence="8" key="1">
    <citation type="submission" date="2021-01" db="UniProtKB">
        <authorList>
            <consortium name="EnsemblPlants"/>
        </authorList>
    </citation>
    <scope>IDENTIFICATION</scope>
</reference>
<keyword evidence="4" id="KW-0131">Cell cycle</keyword>
<name>A0A7N0VB72_KALFE</name>
<feature type="domain" description="Cyclin C-terminal" evidence="7">
    <location>
        <begin position="303"/>
        <end position="420"/>
    </location>
</feature>
<dbReference type="GO" id="GO:0051301">
    <property type="term" value="P:cell division"/>
    <property type="evidence" value="ECO:0007669"/>
    <property type="project" value="UniProtKB-KW"/>
</dbReference>
<evidence type="ECO:0000313" key="9">
    <source>
        <dbReference type="Proteomes" id="UP000594263"/>
    </source>
</evidence>
<dbReference type="InterPro" id="IPR046965">
    <property type="entry name" value="Cyclin_A/B-like"/>
</dbReference>